<dbReference type="EMBL" id="BK015210">
    <property type="protein sequence ID" value="DAD96150.1"/>
    <property type="molecule type" value="Genomic_DNA"/>
</dbReference>
<proteinExistence type="predicted"/>
<reference evidence="1" key="1">
    <citation type="journal article" date="2021" name="Proc. Natl. Acad. Sci. U.S.A.">
        <title>A Catalog of Tens of Thousands of Viruses from Human Metagenomes Reveals Hidden Associations with Chronic Diseases.</title>
        <authorList>
            <person name="Tisza M.J."/>
            <person name="Buck C.B."/>
        </authorList>
    </citation>
    <scope>NUCLEOTIDE SEQUENCE</scope>
    <source>
        <strain evidence="1">CtXU818</strain>
    </source>
</reference>
<organism evidence="1">
    <name type="scientific">Siphoviridae sp. ctXU818</name>
    <dbReference type="NCBI Taxonomy" id="2826369"/>
    <lineage>
        <taxon>Viruses</taxon>
        <taxon>Duplodnaviria</taxon>
        <taxon>Heunggongvirae</taxon>
        <taxon>Uroviricota</taxon>
        <taxon>Caudoviricetes</taxon>
    </lineage>
</organism>
<accession>A0A8S5NN47</accession>
<sequence length="117" mass="13556">MLKPSDLTKAELLQVVEMLAMETGPYYLDRALGRIRLQRNDAHHERCVKLIDEEQKHYAAYFDLVRPYEGKPIADVPPDVFEQAQAELDKARAAGQEWNRRNGIKLKGRVSDEKVHR</sequence>
<name>A0A8S5NN47_9CAUD</name>
<evidence type="ECO:0000313" key="1">
    <source>
        <dbReference type="EMBL" id="DAD96150.1"/>
    </source>
</evidence>
<protein>
    <submittedName>
        <fullName evidence="1">Succinate-semialdehyde dehydrogenase, GabD, Rossmann Fold, Dehydrogenase.6A</fullName>
    </submittedName>
</protein>